<keyword evidence="4" id="KW-1134">Transmembrane beta strand</keyword>
<dbReference type="Gene3D" id="2.40.170.10">
    <property type="entry name" value="Porin, LamB type"/>
    <property type="match status" value="1"/>
</dbReference>
<keyword evidence="5" id="KW-0812">Transmembrane</keyword>
<dbReference type="GO" id="GO:0015774">
    <property type="term" value="P:polysaccharide transport"/>
    <property type="evidence" value="ECO:0007669"/>
    <property type="project" value="TreeGrafter"/>
</dbReference>
<evidence type="ECO:0000256" key="9">
    <source>
        <dbReference type="ARBA" id="ARBA00023237"/>
    </source>
</evidence>
<dbReference type="PANTHER" id="PTHR38762:SF1">
    <property type="entry name" value="CRYPTIC OUTER MEMBRANE PORIN BGLH-RELATED"/>
    <property type="match status" value="1"/>
</dbReference>
<comment type="subcellular location">
    <subcellularLocation>
        <location evidence="1">Cell outer membrane</location>
        <topology evidence="1">Multi-pass membrane protein</topology>
    </subcellularLocation>
</comment>
<organism evidence="11 12">
    <name type="scientific">Cephaloticoccus primus</name>
    <dbReference type="NCBI Taxonomy" id="1548207"/>
    <lineage>
        <taxon>Bacteria</taxon>
        <taxon>Pseudomonadati</taxon>
        <taxon>Verrucomicrobiota</taxon>
        <taxon>Opitutia</taxon>
        <taxon>Opitutales</taxon>
        <taxon>Opitutaceae</taxon>
        <taxon>Cephaloticoccus</taxon>
    </lineage>
</organism>
<protein>
    <recommendedName>
        <fullName evidence="13">Alginate export domain-containing protein</fullName>
    </recommendedName>
</protein>
<dbReference type="Pfam" id="PF02264">
    <property type="entry name" value="LamB"/>
    <property type="match status" value="1"/>
</dbReference>
<accession>A0A139SSF4</accession>
<keyword evidence="6" id="KW-0406">Ion transport</keyword>
<feature type="compositionally biased region" description="Basic and acidic residues" evidence="10">
    <location>
        <begin position="22"/>
        <end position="33"/>
    </location>
</feature>
<dbReference type="AlphaFoldDB" id="A0A139SSF4"/>
<dbReference type="GO" id="GO:0046930">
    <property type="term" value="C:pore complex"/>
    <property type="evidence" value="ECO:0007669"/>
    <property type="project" value="UniProtKB-KW"/>
</dbReference>
<keyword evidence="9" id="KW-0998">Cell outer membrane</keyword>
<dbReference type="STRING" id="1548207.AXK11_02220"/>
<keyword evidence="12" id="KW-1185">Reference proteome</keyword>
<evidence type="ECO:0008006" key="13">
    <source>
        <dbReference type="Google" id="ProtNLM"/>
    </source>
</evidence>
<evidence type="ECO:0000256" key="8">
    <source>
        <dbReference type="ARBA" id="ARBA00023136"/>
    </source>
</evidence>
<dbReference type="GO" id="GO:0006811">
    <property type="term" value="P:monoatomic ion transport"/>
    <property type="evidence" value="ECO:0007669"/>
    <property type="project" value="UniProtKB-KW"/>
</dbReference>
<evidence type="ECO:0000256" key="4">
    <source>
        <dbReference type="ARBA" id="ARBA00022452"/>
    </source>
</evidence>
<name>A0A139SSF4_9BACT</name>
<dbReference type="Proteomes" id="UP000070058">
    <property type="component" value="Unassembled WGS sequence"/>
</dbReference>
<evidence type="ECO:0000256" key="10">
    <source>
        <dbReference type="SAM" id="MobiDB-lite"/>
    </source>
</evidence>
<comment type="similarity">
    <text evidence="2">Belongs to the porin LamB (TC 1.B.3) family.</text>
</comment>
<evidence type="ECO:0000256" key="1">
    <source>
        <dbReference type="ARBA" id="ARBA00004571"/>
    </source>
</evidence>
<feature type="region of interest" description="Disordered" evidence="10">
    <location>
        <begin position="12"/>
        <end position="33"/>
    </location>
</feature>
<keyword evidence="7" id="KW-0626">Porin</keyword>
<keyword evidence="3" id="KW-0813">Transport</keyword>
<proteinExistence type="inferred from homology"/>
<evidence type="ECO:0000313" key="11">
    <source>
        <dbReference type="EMBL" id="KXU37529.1"/>
    </source>
</evidence>
<dbReference type="GO" id="GO:0015288">
    <property type="term" value="F:porin activity"/>
    <property type="evidence" value="ECO:0007669"/>
    <property type="project" value="UniProtKB-KW"/>
</dbReference>
<dbReference type="GO" id="GO:0015144">
    <property type="term" value="F:carbohydrate transmembrane transporter activity"/>
    <property type="evidence" value="ECO:0007669"/>
    <property type="project" value="TreeGrafter"/>
</dbReference>
<evidence type="ECO:0000256" key="7">
    <source>
        <dbReference type="ARBA" id="ARBA00023114"/>
    </source>
</evidence>
<dbReference type="InterPro" id="IPR036998">
    <property type="entry name" value="Porin_LamB_sf"/>
</dbReference>
<dbReference type="EMBL" id="LSZQ01000014">
    <property type="protein sequence ID" value="KXU37529.1"/>
    <property type="molecule type" value="Genomic_DNA"/>
</dbReference>
<dbReference type="PANTHER" id="PTHR38762">
    <property type="entry name" value="CRYPTIC OUTER MEMBRANE PORIN BGLH-RELATED"/>
    <property type="match status" value="1"/>
</dbReference>
<evidence type="ECO:0000256" key="2">
    <source>
        <dbReference type="ARBA" id="ARBA00007055"/>
    </source>
</evidence>
<dbReference type="InterPro" id="IPR003192">
    <property type="entry name" value="Porin_LamB"/>
</dbReference>
<evidence type="ECO:0000256" key="6">
    <source>
        <dbReference type="ARBA" id="ARBA00023065"/>
    </source>
</evidence>
<evidence type="ECO:0000313" key="12">
    <source>
        <dbReference type="Proteomes" id="UP000070058"/>
    </source>
</evidence>
<keyword evidence="8" id="KW-0472">Membrane</keyword>
<comment type="caution">
    <text evidence="11">The sequence shown here is derived from an EMBL/GenBank/DDBJ whole genome shotgun (WGS) entry which is preliminary data.</text>
</comment>
<gene>
    <name evidence="11" type="ORF">AXK11_02220</name>
</gene>
<sequence>MGLYPQAYASAVGESVPAAPQPDKKEALPEPAQVEHWDTEFKTYFRGGMAEGMSPNRQLKLPGAKSKYRLGNEFDQYGELLLRQDLAHLSDGSIVSMGTGAKVDYPYDTTHYDRKNDENPQLAEAYLLWRNIPWLGGGTLTAGQRLYLKDSTIHINNFTYEDFSGIGVGVEDVKIGPVKATWILSRKDDPDQEDYITRNNLLIEGFEVNPDGFLEFGFTQISKDKDVPGSNSGWSSMLRHRQIFPDDAQNLFVIQYGEGPGTNLGLTGNPLLNRDNKSWRLLDSYEWQNGRFGGQVLGLWQRDRFSEGNGQDWWSIGGRATYGITDYLKLALEVGHDQVKPTDGDSRSMTKLTIAPILSPAGSGFWQRPEIRLFYTYGFWNEAAQQAAGRLNPGAALSDTGAFGTSRHGGTFGIQVEYWNDYTPVKTALKNMGW</sequence>
<evidence type="ECO:0000256" key="3">
    <source>
        <dbReference type="ARBA" id="ARBA00022448"/>
    </source>
</evidence>
<dbReference type="GO" id="GO:0009279">
    <property type="term" value="C:cell outer membrane"/>
    <property type="evidence" value="ECO:0007669"/>
    <property type="project" value="UniProtKB-SubCell"/>
</dbReference>
<evidence type="ECO:0000256" key="5">
    <source>
        <dbReference type="ARBA" id="ARBA00022692"/>
    </source>
</evidence>
<dbReference type="InterPro" id="IPR050286">
    <property type="entry name" value="G_neg_Bact_CarbUptk_Porin"/>
</dbReference>
<dbReference type="SUPFAM" id="SSF56935">
    <property type="entry name" value="Porins"/>
    <property type="match status" value="1"/>
</dbReference>
<reference evidence="12" key="1">
    <citation type="submission" date="2016-02" db="EMBL/GenBank/DDBJ databases">
        <authorList>
            <person name="Sanders J.G."/>
            <person name="Lin J.Y."/>
            <person name="Wertz J.T."/>
            <person name="Russell J.A."/>
            <person name="Moreau C.S."/>
            <person name="Powell S."/>
        </authorList>
    </citation>
    <scope>NUCLEOTIDE SEQUENCE [LARGE SCALE GENOMIC DNA]</scope>
    <source>
        <strain evidence="12">CAG34</strain>
    </source>
</reference>
<dbReference type="RefSeq" id="WP_068628820.1">
    <property type="nucleotide sequence ID" value="NZ_LSZQ01000014.1"/>
</dbReference>